<evidence type="ECO:0000313" key="1">
    <source>
        <dbReference type="EMBL" id="MBB3955383.1"/>
    </source>
</evidence>
<gene>
    <name evidence="1" type="ORF">GGR38_002337</name>
</gene>
<reference evidence="1 2" key="1">
    <citation type="submission" date="2020-08" db="EMBL/GenBank/DDBJ databases">
        <title>Genomic Encyclopedia of Type Strains, Phase IV (KMG-IV): sequencing the most valuable type-strain genomes for metagenomic binning, comparative biology and taxonomic classification.</title>
        <authorList>
            <person name="Goeker M."/>
        </authorList>
    </citation>
    <scope>NUCLEOTIDE SEQUENCE [LARGE SCALE GENOMIC DNA]</scope>
    <source>
        <strain evidence="1 2">DSM 27057</strain>
    </source>
</reference>
<dbReference type="AlphaFoldDB" id="A0A7W6CF44"/>
<proteinExistence type="predicted"/>
<sequence length="151" mass="15954">MGSRNGIPMDRSDWFQRLDELARTIRGAQAGREIHLLRLFLDLIDHVPELALLQGITPPARDRIEAMLAAGATESAVMMLMGQDSGFCLSRGADGAPLASILLPYRFQESTAGGASLTLACLAALADALNGAQGQTAGSAPFEIPADILLH</sequence>
<evidence type="ECO:0000313" key="2">
    <source>
        <dbReference type="Proteomes" id="UP000548867"/>
    </source>
</evidence>
<comment type="caution">
    <text evidence="1">The sequence shown here is derived from an EMBL/GenBank/DDBJ whole genome shotgun (WGS) entry which is preliminary data.</text>
</comment>
<dbReference type="RefSeq" id="WP_183625666.1">
    <property type="nucleotide sequence ID" value="NZ_JACIDX010000008.1"/>
</dbReference>
<dbReference type="EMBL" id="JACIDX010000008">
    <property type="protein sequence ID" value="MBB3955383.1"/>
    <property type="molecule type" value="Genomic_DNA"/>
</dbReference>
<keyword evidence="2" id="KW-1185">Reference proteome</keyword>
<protein>
    <submittedName>
        <fullName evidence="1">Uncharacterized protein</fullName>
    </submittedName>
</protein>
<dbReference type="Proteomes" id="UP000548867">
    <property type="component" value="Unassembled WGS sequence"/>
</dbReference>
<name>A0A7W6CF44_9SPHN</name>
<accession>A0A7W6CF44</accession>
<organism evidence="1 2">
    <name type="scientific">Novosphingobium sediminicola</name>
    <dbReference type="NCBI Taxonomy" id="563162"/>
    <lineage>
        <taxon>Bacteria</taxon>
        <taxon>Pseudomonadati</taxon>
        <taxon>Pseudomonadota</taxon>
        <taxon>Alphaproteobacteria</taxon>
        <taxon>Sphingomonadales</taxon>
        <taxon>Sphingomonadaceae</taxon>
        <taxon>Novosphingobium</taxon>
    </lineage>
</organism>